<evidence type="ECO:0008006" key="3">
    <source>
        <dbReference type="Google" id="ProtNLM"/>
    </source>
</evidence>
<evidence type="ECO:0000313" key="2">
    <source>
        <dbReference type="Proteomes" id="UP001209570"/>
    </source>
</evidence>
<name>A0AAD5L982_PYTIN</name>
<dbReference type="PANTHER" id="PTHR24559">
    <property type="entry name" value="TRANSPOSON TY3-I GAG-POL POLYPROTEIN"/>
    <property type="match status" value="1"/>
</dbReference>
<dbReference type="PANTHER" id="PTHR24559:SF444">
    <property type="entry name" value="REVERSE TRANSCRIPTASE DOMAIN-CONTAINING PROTEIN"/>
    <property type="match status" value="1"/>
</dbReference>
<dbReference type="EMBL" id="JAKCXM010000647">
    <property type="protein sequence ID" value="KAJ0392378.1"/>
    <property type="molecule type" value="Genomic_DNA"/>
</dbReference>
<dbReference type="Gene3D" id="3.10.10.10">
    <property type="entry name" value="HIV Type 1 Reverse Transcriptase, subunit A, domain 1"/>
    <property type="match status" value="1"/>
</dbReference>
<reference evidence="1" key="1">
    <citation type="submission" date="2021-12" db="EMBL/GenBank/DDBJ databases">
        <title>Prjna785345.</title>
        <authorList>
            <person name="Rujirawat T."/>
            <person name="Krajaejun T."/>
        </authorList>
    </citation>
    <scope>NUCLEOTIDE SEQUENCE</scope>
    <source>
        <strain evidence="1">Pi057C3</strain>
    </source>
</reference>
<organism evidence="1 2">
    <name type="scientific">Pythium insidiosum</name>
    <name type="common">Pythiosis disease agent</name>
    <dbReference type="NCBI Taxonomy" id="114742"/>
    <lineage>
        <taxon>Eukaryota</taxon>
        <taxon>Sar</taxon>
        <taxon>Stramenopiles</taxon>
        <taxon>Oomycota</taxon>
        <taxon>Peronosporomycetes</taxon>
        <taxon>Pythiales</taxon>
        <taxon>Pythiaceae</taxon>
        <taxon>Pythium</taxon>
    </lineage>
</organism>
<dbReference type="Proteomes" id="UP001209570">
    <property type="component" value="Unassembled WGS sequence"/>
</dbReference>
<dbReference type="Gene3D" id="3.30.70.270">
    <property type="match status" value="1"/>
</dbReference>
<protein>
    <recommendedName>
        <fullName evidence="3">Reverse transcriptase</fullName>
    </recommendedName>
</protein>
<dbReference type="InterPro" id="IPR043502">
    <property type="entry name" value="DNA/RNA_pol_sf"/>
</dbReference>
<proteinExistence type="predicted"/>
<sequence length="332" mass="36684">MALRQVAEGVPIAEQFFIEAFEDGLGDFTGSLLLRLDALLVAGCDEEILMGKDFFLVEKRARIDLETNEARYTEDEVEKLPTQAYVTLQVPVAAPDGTVGVVQPVSQRQEWLMSPHTVVTVRDGHVVVPVLSALGRTSKLPSRKQLGTWIPLGAEMEVLESRDELQREKVKRWIAKLRDGKLTPLPGESDLRLEHLSESEAALIKQVLRAFPGVVSGAQACPPLTPTGVEHYIPTGTAAPILHRAWRKSAAEQEIIDQHVQKMLSDGVIEMGNGPWGFPVVLVRKKDVSVRFCVDYRALNQVTVKDVYPLPRIDETLESLGGASVCSACWIY</sequence>
<comment type="caution">
    <text evidence="1">The sequence shown here is derived from an EMBL/GenBank/DDBJ whole genome shotgun (WGS) entry which is preliminary data.</text>
</comment>
<dbReference type="AlphaFoldDB" id="A0AAD5L982"/>
<dbReference type="SUPFAM" id="SSF56672">
    <property type="entry name" value="DNA/RNA polymerases"/>
    <property type="match status" value="1"/>
</dbReference>
<dbReference type="InterPro" id="IPR043128">
    <property type="entry name" value="Rev_trsase/Diguanyl_cyclase"/>
</dbReference>
<dbReference type="InterPro" id="IPR053134">
    <property type="entry name" value="RNA-dir_DNA_polymerase"/>
</dbReference>
<accession>A0AAD5L982</accession>
<gene>
    <name evidence="1" type="ORF">P43SY_006273</name>
</gene>
<keyword evidence="2" id="KW-1185">Reference proteome</keyword>
<evidence type="ECO:0000313" key="1">
    <source>
        <dbReference type="EMBL" id="KAJ0392378.1"/>
    </source>
</evidence>